<dbReference type="EMBL" id="LS991952">
    <property type="protein sequence ID" value="SYV94669.1"/>
    <property type="molecule type" value="Genomic_DNA"/>
</dbReference>
<evidence type="ECO:0000256" key="1">
    <source>
        <dbReference type="SAM" id="MobiDB-lite"/>
    </source>
</evidence>
<dbReference type="Proteomes" id="UP000260136">
    <property type="component" value="Chromosome"/>
</dbReference>
<feature type="non-terminal residue" evidence="2">
    <location>
        <position position="64"/>
    </location>
</feature>
<feature type="region of interest" description="Disordered" evidence="1">
    <location>
        <begin position="1"/>
        <end position="27"/>
    </location>
</feature>
<reference evidence="3" key="1">
    <citation type="submission" date="2018-06" db="EMBL/GenBank/DDBJ databases">
        <authorList>
            <consortium name="Pathogen Informatics"/>
        </authorList>
    </citation>
    <scope>NUCLEOTIDE SEQUENCE [LARGE SCALE GENOMIC DNA]</scope>
    <source>
        <strain evidence="3">NCTC10115</strain>
    </source>
</reference>
<accession>A0A3B0PDJ0</accession>
<name>A0A3B0PDJ0_MYCGL</name>
<evidence type="ECO:0000313" key="2">
    <source>
        <dbReference type="EMBL" id="SYV94669.1"/>
    </source>
</evidence>
<evidence type="ECO:0000313" key="3">
    <source>
        <dbReference type="Proteomes" id="UP000260136"/>
    </source>
</evidence>
<protein>
    <submittedName>
        <fullName evidence="2">Uncharacterized protein</fullName>
    </submittedName>
</protein>
<sequence>MANKEEKSTKTKTEVKTPAQQEEEKAKQELKEIKTEFSFIKQITPLEFFKQYVNYQEYDFLDLW</sequence>
<proteinExistence type="predicted"/>
<feature type="compositionally biased region" description="Basic and acidic residues" evidence="1">
    <location>
        <begin position="1"/>
        <end position="15"/>
    </location>
</feature>
<organism evidence="2 3">
    <name type="scientific">Mycoplasmoides gallisepticum</name>
    <name type="common">Mycoplasma gallisepticum</name>
    <dbReference type="NCBI Taxonomy" id="2096"/>
    <lineage>
        <taxon>Bacteria</taxon>
        <taxon>Bacillati</taxon>
        <taxon>Mycoplasmatota</taxon>
        <taxon>Mycoplasmoidales</taxon>
        <taxon>Mycoplasmoidaceae</taxon>
        <taxon>Mycoplasmoides</taxon>
    </lineage>
</organism>
<dbReference type="AlphaFoldDB" id="A0A3B0PDJ0"/>
<gene>
    <name evidence="2" type="ORF">NCTC10115_00985</name>
</gene>